<name>A0A645J3E2_9ZZZZ</name>
<proteinExistence type="predicted"/>
<evidence type="ECO:0000313" key="1">
    <source>
        <dbReference type="EMBL" id="MPN57956.1"/>
    </source>
</evidence>
<protein>
    <submittedName>
        <fullName evidence="1">Uncharacterized protein</fullName>
    </submittedName>
</protein>
<reference evidence="1" key="1">
    <citation type="submission" date="2019-08" db="EMBL/GenBank/DDBJ databases">
        <authorList>
            <person name="Kucharzyk K."/>
            <person name="Murdoch R.W."/>
            <person name="Higgins S."/>
            <person name="Loffler F."/>
        </authorList>
    </citation>
    <scope>NUCLEOTIDE SEQUENCE</scope>
</reference>
<organism evidence="1">
    <name type="scientific">bioreactor metagenome</name>
    <dbReference type="NCBI Taxonomy" id="1076179"/>
    <lineage>
        <taxon>unclassified sequences</taxon>
        <taxon>metagenomes</taxon>
        <taxon>ecological metagenomes</taxon>
    </lineage>
</organism>
<dbReference type="AlphaFoldDB" id="A0A645J3E2"/>
<accession>A0A645J3E2</accession>
<dbReference type="EMBL" id="VSSQ01130138">
    <property type="protein sequence ID" value="MPN57956.1"/>
    <property type="molecule type" value="Genomic_DNA"/>
</dbReference>
<sequence length="73" mass="8232">MHDQIERRILKRKGFGHIRADDVDLIPFALGYHALALKLPLGIVQHRTARTRGCKQWHLLPAAAGKTQQVNAL</sequence>
<comment type="caution">
    <text evidence="1">The sequence shown here is derived from an EMBL/GenBank/DDBJ whole genome shotgun (WGS) entry which is preliminary data.</text>
</comment>
<gene>
    <name evidence="1" type="ORF">SDC9_205652</name>
</gene>